<feature type="compositionally biased region" description="Low complexity" evidence="6">
    <location>
        <begin position="97"/>
        <end position="111"/>
    </location>
</feature>
<protein>
    <recommendedName>
        <fullName evidence="12">RDD family membrane protein YckC</fullName>
    </recommendedName>
</protein>
<feature type="domain" description="DUF2510" evidence="9">
    <location>
        <begin position="15"/>
        <end position="44"/>
    </location>
</feature>
<evidence type="ECO:0000256" key="2">
    <source>
        <dbReference type="ARBA" id="ARBA00022475"/>
    </source>
</evidence>
<dbReference type="InterPro" id="IPR051791">
    <property type="entry name" value="Pra-immunoreactive"/>
</dbReference>
<feature type="compositionally biased region" description="Low complexity" evidence="6">
    <location>
        <begin position="162"/>
        <end position="180"/>
    </location>
</feature>
<evidence type="ECO:0008006" key="12">
    <source>
        <dbReference type="Google" id="ProtNLM"/>
    </source>
</evidence>
<proteinExistence type="predicted"/>
<evidence type="ECO:0000259" key="8">
    <source>
        <dbReference type="Pfam" id="PF06271"/>
    </source>
</evidence>
<dbReference type="Pfam" id="PF06271">
    <property type="entry name" value="RDD"/>
    <property type="match status" value="1"/>
</dbReference>
<evidence type="ECO:0000313" key="10">
    <source>
        <dbReference type="EMBL" id="GAA0284581.1"/>
    </source>
</evidence>
<name>A0ABN0VBU4_9ACTN</name>
<keyword evidence="4 7" id="KW-1133">Transmembrane helix</keyword>
<feature type="region of interest" description="Disordered" evidence="6">
    <location>
        <begin position="34"/>
        <end position="457"/>
    </location>
</feature>
<evidence type="ECO:0000256" key="7">
    <source>
        <dbReference type="SAM" id="Phobius"/>
    </source>
</evidence>
<feature type="transmembrane region" description="Helical" evidence="7">
    <location>
        <begin position="482"/>
        <end position="504"/>
    </location>
</feature>
<keyword evidence="5 7" id="KW-0472">Membrane</keyword>
<gene>
    <name evidence="10" type="ORF">GCM10010302_23430</name>
</gene>
<reference evidence="10 11" key="1">
    <citation type="journal article" date="2019" name="Int. J. Syst. Evol. Microbiol.">
        <title>The Global Catalogue of Microorganisms (GCM) 10K type strain sequencing project: providing services to taxonomists for standard genome sequencing and annotation.</title>
        <authorList>
            <consortium name="The Broad Institute Genomics Platform"/>
            <consortium name="The Broad Institute Genome Sequencing Center for Infectious Disease"/>
            <person name="Wu L."/>
            <person name="Ma J."/>
        </authorList>
    </citation>
    <scope>NUCLEOTIDE SEQUENCE [LARGE SCALE GENOMIC DNA]</scope>
    <source>
        <strain evidence="10 11">JCM 4505</strain>
    </source>
</reference>
<feature type="compositionally biased region" description="Low complexity" evidence="6">
    <location>
        <begin position="211"/>
        <end position="254"/>
    </location>
</feature>
<dbReference type="RefSeq" id="WP_344156746.1">
    <property type="nucleotide sequence ID" value="NZ_BAAABV010000014.1"/>
</dbReference>
<dbReference type="InterPro" id="IPR018929">
    <property type="entry name" value="DUF2510"/>
</dbReference>
<dbReference type="PANTHER" id="PTHR36115:SF4">
    <property type="entry name" value="MEMBRANE PROTEIN"/>
    <property type="match status" value="1"/>
</dbReference>
<feature type="transmembrane region" description="Helical" evidence="7">
    <location>
        <begin position="587"/>
        <end position="606"/>
    </location>
</feature>
<feature type="compositionally biased region" description="Low complexity" evidence="6">
    <location>
        <begin position="277"/>
        <end position="297"/>
    </location>
</feature>
<accession>A0ABN0VBU4</accession>
<keyword evidence="2" id="KW-1003">Cell membrane</keyword>
<dbReference type="Pfam" id="PF10708">
    <property type="entry name" value="DUF2510"/>
    <property type="match status" value="1"/>
</dbReference>
<sequence length="625" mass="62263">MTASPGDGEHAAREGFYPDPSIPGYVRYWNGAAWVPGTSRPAPARVEETGPVFLDDTSATEALPDPGPGPRPAVRDHAAATAWRGEPARGGRGGDPAAGPWGAAPSEAPAPDGGREAPAHGGWQADPAHQAGFGGPRDVRVSWGGPDVGEPEDARPGGISLARPAAAAPAARRLPAQAGAESVGILSARPPAWPEAPGTGVSGLTSSWPEATAPAGAPGTAAGSPAPAGDPGRAAGSAPAWPADPAPAWARTPANTSAPQAPARGWSGDPGPEEDSAGAWSGAPAAAVPGARAGSPAREWSELGAPEAGGSSAREWSAAQDVAAAGRGVRSRPEEGSAAARAGARHPGPGRDSVQGRAGTPEGAAPTDGPRAPAPGPERGAVRGVRPEPERGSLAAWSAARAAAPADPGRAPEAAEAGHGGPAAAARAGVRAAAGPAGPAAHAPSSAPAAPPEAAVREDSRAVFERMAERAVRPAGLVRRGLARLLDSLVLAGVAAAVAVPLVPEVTAHLQAKVDAARASGRTTTVWLLDATTAGRLGLVLGAVLLFGVFYEALPTARWGRTPGKKLCGVRVLATATLRPPGFGAALLRWLVFASLGLPGTLWSLADRPRRRGLHDRAARTYAAR</sequence>
<evidence type="ECO:0000313" key="11">
    <source>
        <dbReference type="Proteomes" id="UP001501867"/>
    </source>
</evidence>
<keyword evidence="11" id="KW-1185">Reference proteome</keyword>
<organism evidence="10 11">
    <name type="scientific">Streptomyces polychromogenes</name>
    <dbReference type="NCBI Taxonomy" id="67342"/>
    <lineage>
        <taxon>Bacteria</taxon>
        <taxon>Bacillati</taxon>
        <taxon>Actinomycetota</taxon>
        <taxon>Actinomycetes</taxon>
        <taxon>Kitasatosporales</taxon>
        <taxon>Streptomycetaceae</taxon>
        <taxon>Streptomyces</taxon>
    </lineage>
</organism>
<feature type="compositionally biased region" description="Low complexity" evidence="6">
    <location>
        <begin position="336"/>
        <end position="351"/>
    </location>
</feature>
<evidence type="ECO:0000256" key="1">
    <source>
        <dbReference type="ARBA" id="ARBA00004651"/>
    </source>
</evidence>
<keyword evidence="3 7" id="KW-0812">Transmembrane</keyword>
<dbReference type="EMBL" id="BAAABV010000014">
    <property type="protein sequence ID" value="GAA0284581.1"/>
    <property type="molecule type" value="Genomic_DNA"/>
</dbReference>
<evidence type="ECO:0000256" key="3">
    <source>
        <dbReference type="ARBA" id="ARBA00022692"/>
    </source>
</evidence>
<evidence type="ECO:0000256" key="4">
    <source>
        <dbReference type="ARBA" id="ARBA00022989"/>
    </source>
</evidence>
<evidence type="ECO:0000256" key="6">
    <source>
        <dbReference type="SAM" id="MobiDB-lite"/>
    </source>
</evidence>
<feature type="transmembrane region" description="Helical" evidence="7">
    <location>
        <begin position="525"/>
        <end position="551"/>
    </location>
</feature>
<feature type="region of interest" description="Disordered" evidence="6">
    <location>
        <begin position="1"/>
        <end position="20"/>
    </location>
</feature>
<feature type="compositionally biased region" description="Low complexity" evidence="6">
    <location>
        <begin position="395"/>
        <end position="454"/>
    </location>
</feature>
<comment type="caution">
    <text evidence="10">The sequence shown here is derived from an EMBL/GenBank/DDBJ whole genome shotgun (WGS) entry which is preliminary data.</text>
</comment>
<feature type="domain" description="RDD" evidence="8">
    <location>
        <begin position="475"/>
        <end position="619"/>
    </location>
</feature>
<evidence type="ECO:0000259" key="9">
    <source>
        <dbReference type="Pfam" id="PF10708"/>
    </source>
</evidence>
<dbReference type="InterPro" id="IPR010432">
    <property type="entry name" value="RDD"/>
</dbReference>
<dbReference type="PANTHER" id="PTHR36115">
    <property type="entry name" value="PROLINE-RICH ANTIGEN HOMOLOG-RELATED"/>
    <property type="match status" value="1"/>
</dbReference>
<evidence type="ECO:0000256" key="5">
    <source>
        <dbReference type="ARBA" id="ARBA00023136"/>
    </source>
</evidence>
<dbReference type="Proteomes" id="UP001501867">
    <property type="component" value="Unassembled WGS sequence"/>
</dbReference>
<comment type="subcellular location">
    <subcellularLocation>
        <location evidence="1">Cell membrane</location>
        <topology evidence="1">Multi-pass membrane protein</topology>
    </subcellularLocation>
</comment>